<dbReference type="AlphaFoldDB" id="A0A5C4JB37"/>
<organism evidence="3 4">
    <name type="scientific">Actinomadura soli</name>
    <dbReference type="NCBI Taxonomy" id="2508997"/>
    <lineage>
        <taxon>Bacteria</taxon>
        <taxon>Bacillati</taxon>
        <taxon>Actinomycetota</taxon>
        <taxon>Actinomycetes</taxon>
        <taxon>Streptosporangiales</taxon>
        <taxon>Thermomonosporaceae</taxon>
        <taxon>Actinomadura</taxon>
    </lineage>
</organism>
<dbReference type="Pfam" id="PF18571">
    <property type="entry name" value="VWA_3_C"/>
    <property type="match status" value="1"/>
</dbReference>
<dbReference type="PANTHER" id="PTHR10579">
    <property type="entry name" value="CALCIUM-ACTIVATED CHLORIDE CHANNEL REGULATOR"/>
    <property type="match status" value="1"/>
</dbReference>
<feature type="region of interest" description="Disordered" evidence="1">
    <location>
        <begin position="354"/>
        <end position="378"/>
    </location>
</feature>
<feature type="domain" description="VWFA" evidence="2">
    <location>
        <begin position="68"/>
        <end position="241"/>
    </location>
</feature>
<dbReference type="InterPro" id="IPR036465">
    <property type="entry name" value="vWFA_dom_sf"/>
</dbReference>
<dbReference type="InterPro" id="IPR051266">
    <property type="entry name" value="CLCR"/>
</dbReference>
<dbReference type="InterPro" id="IPR002035">
    <property type="entry name" value="VWF_A"/>
</dbReference>
<dbReference type="EMBL" id="VCKW01000077">
    <property type="protein sequence ID" value="TMR00324.1"/>
    <property type="molecule type" value="Genomic_DNA"/>
</dbReference>
<gene>
    <name evidence="3" type="ORF">ETD83_16890</name>
</gene>
<dbReference type="RefSeq" id="WP_138646086.1">
    <property type="nucleotide sequence ID" value="NZ_VCKW01000077.1"/>
</dbReference>
<evidence type="ECO:0000313" key="3">
    <source>
        <dbReference type="EMBL" id="TMR00324.1"/>
    </source>
</evidence>
<dbReference type="Gene3D" id="2.60.40.3670">
    <property type="match status" value="1"/>
</dbReference>
<evidence type="ECO:0000313" key="4">
    <source>
        <dbReference type="Proteomes" id="UP000309174"/>
    </source>
</evidence>
<dbReference type="SUPFAM" id="SSF53300">
    <property type="entry name" value="vWA-like"/>
    <property type="match status" value="1"/>
</dbReference>
<feature type="compositionally biased region" description="Basic and acidic residues" evidence="1">
    <location>
        <begin position="416"/>
        <end position="434"/>
    </location>
</feature>
<dbReference type="PANTHER" id="PTHR10579:SF43">
    <property type="entry name" value="ZINC FINGER (C3HC4-TYPE RING FINGER) FAMILY PROTEIN"/>
    <property type="match status" value="1"/>
</dbReference>
<feature type="compositionally biased region" description="Acidic residues" evidence="1">
    <location>
        <begin position="470"/>
        <end position="479"/>
    </location>
</feature>
<reference evidence="3 4" key="1">
    <citation type="submission" date="2019-05" db="EMBL/GenBank/DDBJ databases">
        <title>Draft genome sequence of Actinomadura sp. 14C53.</title>
        <authorList>
            <person name="Saricaoglu S."/>
            <person name="Isik K."/>
        </authorList>
    </citation>
    <scope>NUCLEOTIDE SEQUENCE [LARGE SCALE GENOMIC DNA]</scope>
    <source>
        <strain evidence="3 4">14C53</strain>
    </source>
</reference>
<dbReference type="Pfam" id="PF13768">
    <property type="entry name" value="VWA_3"/>
    <property type="match status" value="1"/>
</dbReference>
<keyword evidence="4" id="KW-1185">Reference proteome</keyword>
<dbReference type="SMART" id="SM00327">
    <property type="entry name" value="VWA"/>
    <property type="match status" value="1"/>
</dbReference>
<proteinExistence type="predicted"/>
<evidence type="ECO:0000259" key="2">
    <source>
        <dbReference type="PROSITE" id="PS50234"/>
    </source>
</evidence>
<feature type="region of interest" description="Disordered" evidence="1">
    <location>
        <begin position="403"/>
        <end position="479"/>
    </location>
</feature>
<dbReference type="Proteomes" id="UP000309174">
    <property type="component" value="Unassembled WGS sequence"/>
</dbReference>
<dbReference type="OrthoDB" id="3447021at2"/>
<name>A0A5C4JB37_9ACTN</name>
<dbReference type="Gene3D" id="3.40.50.410">
    <property type="entry name" value="von Willebrand factor, type A domain"/>
    <property type="match status" value="1"/>
</dbReference>
<sequence length="479" mass="51534">MSDRPDFAVEIHQNPYLPADGTQVHAIVRVASRTGRPPLSAPAASAASGASGARAAPVSSAPRPTSAAEVIIIDISASMAGERLVEAQQAAKAAVDALREDVDFAIVAGARDAAMVYPRNVLLAPATDRCKEDAKIAISKLTAAGGTRIGRWLRLAAELFDGSRHGIRHAVLLTDGRNEHESRAELDAALTGCAARFVCDCRGVGADWDPDELREIATRLLGRFAVVADPRHLTADFTEMIGRAMGKAVADVALRVWTPDQVTLRFLKQVFPARRDLTGKRVEVDPQPEGPATGDYPTGIWGTEKRDYHLCVTVPIGQPYQRMQAARVSVVVPGRAGEPEESLAEAMVLAEWTDDKAQSTGRHPSVEHYSRQEELADSVSEGVAAYRKGDDETASSRLRRAHELAERTGNTGTSQRLDKVVARETGEVRPRQDVDAADLIALDTESSESASRPPDEPDDDPEPESGPSDVPEDDPEDEE</sequence>
<dbReference type="CDD" id="cd00198">
    <property type="entry name" value="vWFA"/>
    <property type="match status" value="1"/>
</dbReference>
<evidence type="ECO:0000256" key="1">
    <source>
        <dbReference type="SAM" id="MobiDB-lite"/>
    </source>
</evidence>
<accession>A0A5C4JB37</accession>
<dbReference type="InterPro" id="IPR041176">
    <property type="entry name" value="VWA_3_C"/>
</dbReference>
<dbReference type="Gene3D" id="1.20.120.1690">
    <property type="match status" value="1"/>
</dbReference>
<protein>
    <submittedName>
        <fullName evidence="3">VWA domain-containing protein</fullName>
    </submittedName>
</protein>
<feature type="compositionally biased region" description="Basic and acidic residues" evidence="1">
    <location>
        <begin position="364"/>
        <end position="374"/>
    </location>
</feature>
<comment type="caution">
    <text evidence="3">The sequence shown here is derived from an EMBL/GenBank/DDBJ whole genome shotgun (WGS) entry which is preliminary data.</text>
</comment>
<dbReference type="PROSITE" id="PS50234">
    <property type="entry name" value="VWFA"/>
    <property type="match status" value="1"/>
</dbReference>